<evidence type="ECO:0000256" key="3">
    <source>
        <dbReference type="ARBA" id="ARBA00022630"/>
    </source>
</evidence>
<proteinExistence type="inferred from homology"/>
<keyword evidence="3" id="KW-0285">Flavoprotein</keyword>
<dbReference type="GO" id="GO:0003995">
    <property type="term" value="F:acyl-CoA dehydrogenase activity"/>
    <property type="evidence" value="ECO:0007669"/>
    <property type="project" value="TreeGrafter"/>
</dbReference>
<evidence type="ECO:0000313" key="8">
    <source>
        <dbReference type="EMBL" id="SEO59408.1"/>
    </source>
</evidence>
<comment type="similarity">
    <text evidence="2">Belongs to the acyl-CoA dehydrogenase family.</text>
</comment>
<evidence type="ECO:0000256" key="4">
    <source>
        <dbReference type="ARBA" id="ARBA00022827"/>
    </source>
</evidence>
<dbReference type="Pfam" id="PF00441">
    <property type="entry name" value="Acyl-CoA_dh_1"/>
    <property type="match status" value="1"/>
</dbReference>
<dbReference type="RefSeq" id="WP_091940557.1">
    <property type="nucleotide sequence ID" value="NZ_FOEE01000002.1"/>
</dbReference>
<dbReference type="Gene3D" id="1.20.140.10">
    <property type="entry name" value="Butyryl-CoA Dehydrogenase, subunit A, domain 3"/>
    <property type="match status" value="1"/>
</dbReference>
<dbReference type="EMBL" id="FOEE01000002">
    <property type="protein sequence ID" value="SEO59408.1"/>
    <property type="molecule type" value="Genomic_DNA"/>
</dbReference>
<keyword evidence="5" id="KW-0560">Oxidoreductase</keyword>
<dbReference type="InterPro" id="IPR009100">
    <property type="entry name" value="AcylCoA_DH/oxidase_NM_dom_sf"/>
</dbReference>
<dbReference type="PANTHER" id="PTHR43884">
    <property type="entry name" value="ACYL-COA DEHYDROGENASE"/>
    <property type="match status" value="1"/>
</dbReference>
<evidence type="ECO:0000313" key="9">
    <source>
        <dbReference type="Proteomes" id="UP000198960"/>
    </source>
</evidence>
<protein>
    <submittedName>
        <fullName evidence="8">Acyl-CoA dehydrogenase</fullName>
    </submittedName>
</protein>
<dbReference type="SUPFAM" id="SSF56645">
    <property type="entry name" value="Acyl-CoA dehydrogenase NM domain-like"/>
    <property type="match status" value="1"/>
</dbReference>
<evidence type="ECO:0000256" key="5">
    <source>
        <dbReference type="ARBA" id="ARBA00023002"/>
    </source>
</evidence>
<feature type="domain" description="Acyl-CoA dehydrogenase/oxidase N-terminal" evidence="7">
    <location>
        <begin position="15"/>
        <end position="107"/>
    </location>
</feature>
<dbReference type="Pfam" id="PF02771">
    <property type="entry name" value="Acyl-CoA_dh_N"/>
    <property type="match status" value="1"/>
</dbReference>
<accession>A0A1H8QZW1</accession>
<name>A0A1H8QZW1_9ACTN</name>
<comment type="cofactor">
    <cofactor evidence="1">
        <name>FAD</name>
        <dbReference type="ChEBI" id="CHEBI:57692"/>
    </cofactor>
</comment>
<keyword evidence="9" id="KW-1185">Reference proteome</keyword>
<feature type="domain" description="Acyl-CoA dehydrogenase/oxidase C-terminal" evidence="6">
    <location>
        <begin position="207"/>
        <end position="342"/>
    </location>
</feature>
<organism evidence="8 9">
    <name type="scientific">Trujillonella endophytica</name>
    <dbReference type="NCBI Taxonomy" id="673521"/>
    <lineage>
        <taxon>Bacteria</taxon>
        <taxon>Bacillati</taxon>
        <taxon>Actinomycetota</taxon>
        <taxon>Actinomycetes</taxon>
        <taxon>Geodermatophilales</taxon>
        <taxon>Geodermatophilaceae</taxon>
        <taxon>Trujillonella</taxon>
    </lineage>
</organism>
<dbReference type="Proteomes" id="UP000198960">
    <property type="component" value="Unassembled WGS sequence"/>
</dbReference>
<evidence type="ECO:0000256" key="1">
    <source>
        <dbReference type="ARBA" id="ARBA00001974"/>
    </source>
</evidence>
<gene>
    <name evidence="8" type="ORF">SAMN05660991_00895</name>
</gene>
<sequence length="345" mass="35884">MERFELRLQDFSLDDDQQAVREGFGDFFTKEVPSSRVRDAEPLGFDADLWQRLVAMGATSMALPEAAGGDDATLVDLVLVAEELGKVVAPVPLVSHVVASRLLARAGGAAELLTAAAGGERIVTLALQPVVGSNRQLVPDAAVSRDVLAWSADGLALHTLAEPAAHVPNQGSTPLAWFDPAAGERTVLASGPEAEALFRAAVAEWKLLTAAALVGLADSALNLGVEFAKSRRTLGVSIGSLQGVAFPLADVVTEIAGARNLTYKAAWYASHEPGARPDLPLAAFVQAAHAATESAWVSAHTQGGLGFTVEADISLFFLRAKGWSVLGGDPGADRRQVAAALLASV</sequence>
<dbReference type="GO" id="GO:0050660">
    <property type="term" value="F:flavin adenine dinucleotide binding"/>
    <property type="evidence" value="ECO:0007669"/>
    <property type="project" value="InterPro"/>
</dbReference>
<reference evidence="9" key="1">
    <citation type="submission" date="2016-10" db="EMBL/GenBank/DDBJ databases">
        <authorList>
            <person name="Varghese N."/>
            <person name="Submissions S."/>
        </authorList>
    </citation>
    <scope>NUCLEOTIDE SEQUENCE [LARGE SCALE GENOMIC DNA]</scope>
    <source>
        <strain evidence="9">DSM 45413</strain>
    </source>
</reference>
<evidence type="ECO:0000259" key="6">
    <source>
        <dbReference type="Pfam" id="PF00441"/>
    </source>
</evidence>
<dbReference type="InterPro" id="IPR036250">
    <property type="entry name" value="AcylCo_DH-like_C"/>
</dbReference>
<dbReference type="InterPro" id="IPR013786">
    <property type="entry name" value="AcylCoA_DH/ox_N"/>
</dbReference>
<dbReference type="Gene3D" id="1.10.540.10">
    <property type="entry name" value="Acyl-CoA dehydrogenase/oxidase, N-terminal domain"/>
    <property type="match status" value="1"/>
</dbReference>
<dbReference type="PANTHER" id="PTHR43884:SF20">
    <property type="entry name" value="ACYL-COA DEHYDROGENASE FADE28"/>
    <property type="match status" value="1"/>
</dbReference>
<dbReference type="SUPFAM" id="SSF47203">
    <property type="entry name" value="Acyl-CoA dehydrogenase C-terminal domain-like"/>
    <property type="match status" value="1"/>
</dbReference>
<dbReference type="STRING" id="673521.SAMN05660991_00895"/>
<dbReference type="InterPro" id="IPR009075">
    <property type="entry name" value="AcylCo_DH/oxidase_C"/>
</dbReference>
<evidence type="ECO:0000259" key="7">
    <source>
        <dbReference type="Pfam" id="PF02771"/>
    </source>
</evidence>
<dbReference type="AlphaFoldDB" id="A0A1H8QZW1"/>
<dbReference type="InterPro" id="IPR037069">
    <property type="entry name" value="AcylCoA_DH/ox_N_sf"/>
</dbReference>
<evidence type="ECO:0000256" key="2">
    <source>
        <dbReference type="ARBA" id="ARBA00009347"/>
    </source>
</evidence>
<dbReference type="OrthoDB" id="3459196at2"/>
<keyword evidence="4" id="KW-0274">FAD</keyword>